<keyword evidence="10" id="KW-0482">Metalloprotease</keyword>
<keyword evidence="6" id="KW-0479">Metal-binding</keyword>
<feature type="transmembrane region" description="Helical" evidence="12">
    <location>
        <begin position="101"/>
        <end position="121"/>
    </location>
</feature>
<evidence type="ECO:0000256" key="6">
    <source>
        <dbReference type="ARBA" id="ARBA00022723"/>
    </source>
</evidence>
<dbReference type="InterPro" id="IPR008915">
    <property type="entry name" value="Peptidase_M50"/>
</dbReference>
<dbReference type="GO" id="GO:0046872">
    <property type="term" value="F:metal ion binding"/>
    <property type="evidence" value="ECO:0007669"/>
    <property type="project" value="UniProtKB-KW"/>
</dbReference>
<gene>
    <name evidence="14" type="ORF">Pan189_25030</name>
</gene>
<protein>
    <submittedName>
        <fullName evidence="14">Peptidase family M50</fullName>
    </submittedName>
</protein>
<evidence type="ECO:0000256" key="10">
    <source>
        <dbReference type="ARBA" id="ARBA00023049"/>
    </source>
</evidence>
<comment type="similarity">
    <text evidence="3">Belongs to the peptidase M50B family.</text>
</comment>
<dbReference type="GO" id="GO:0016020">
    <property type="term" value="C:membrane"/>
    <property type="evidence" value="ECO:0007669"/>
    <property type="project" value="UniProtKB-SubCell"/>
</dbReference>
<evidence type="ECO:0000256" key="8">
    <source>
        <dbReference type="ARBA" id="ARBA00022833"/>
    </source>
</evidence>
<dbReference type="RefSeq" id="WP_145364162.1">
    <property type="nucleotide sequence ID" value="NZ_CP036268.1"/>
</dbReference>
<dbReference type="OrthoDB" id="166377at2"/>
<keyword evidence="9 12" id="KW-1133">Transmembrane helix</keyword>
<evidence type="ECO:0000256" key="9">
    <source>
        <dbReference type="ARBA" id="ARBA00022989"/>
    </source>
</evidence>
<evidence type="ECO:0000256" key="2">
    <source>
        <dbReference type="ARBA" id="ARBA00004141"/>
    </source>
</evidence>
<comment type="subcellular location">
    <subcellularLocation>
        <location evidence="2">Membrane</location>
        <topology evidence="2">Multi-pass membrane protein</topology>
    </subcellularLocation>
</comment>
<dbReference type="KEGG" id="svp:Pan189_25030"/>
<keyword evidence="5 12" id="KW-0812">Transmembrane</keyword>
<feature type="transmembrane region" description="Helical" evidence="12">
    <location>
        <begin position="141"/>
        <end position="163"/>
    </location>
</feature>
<evidence type="ECO:0000256" key="1">
    <source>
        <dbReference type="ARBA" id="ARBA00001947"/>
    </source>
</evidence>
<reference evidence="14 15" key="1">
    <citation type="submission" date="2019-02" db="EMBL/GenBank/DDBJ databases">
        <title>Deep-cultivation of Planctomycetes and their phenomic and genomic characterization uncovers novel biology.</title>
        <authorList>
            <person name="Wiegand S."/>
            <person name="Jogler M."/>
            <person name="Boedeker C."/>
            <person name="Pinto D."/>
            <person name="Vollmers J."/>
            <person name="Rivas-Marin E."/>
            <person name="Kohn T."/>
            <person name="Peeters S.H."/>
            <person name="Heuer A."/>
            <person name="Rast P."/>
            <person name="Oberbeckmann S."/>
            <person name="Bunk B."/>
            <person name="Jeske O."/>
            <person name="Meyerdierks A."/>
            <person name="Storesund J.E."/>
            <person name="Kallscheuer N."/>
            <person name="Luecker S."/>
            <person name="Lage O.M."/>
            <person name="Pohl T."/>
            <person name="Merkel B.J."/>
            <person name="Hornburger P."/>
            <person name="Mueller R.-W."/>
            <person name="Bruemmer F."/>
            <person name="Labrenz M."/>
            <person name="Spormann A.M."/>
            <person name="Op den Camp H."/>
            <person name="Overmann J."/>
            <person name="Amann R."/>
            <person name="Jetten M.S.M."/>
            <person name="Mascher T."/>
            <person name="Medema M.H."/>
            <person name="Devos D.P."/>
            <person name="Kaster A.-K."/>
            <person name="Ovreas L."/>
            <person name="Rohde M."/>
            <person name="Galperin M.Y."/>
            <person name="Jogler C."/>
        </authorList>
    </citation>
    <scope>NUCLEOTIDE SEQUENCE [LARGE SCALE GENOMIC DNA]</scope>
    <source>
        <strain evidence="14 15">Pan189</strain>
    </source>
</reference>
<evidence type="ECO:0000256" key="5">
    <source>
        <dbReference type="ARBA" id="ARBA00022692"/>
    </source>
</evidence>
<dbReference type="GO" id="GO:0008237">
    <property type="term" value="F:metallopeptidase activity"/>
    <property type="evidence" value="ECO:0007669"/>
    <property type="project" value="UniProtKB-KW"/>
</dbReference>
<dbReference type="PANTHER" id="PTHR39188:SF3">
    <property type="entry name" value="STAGE IV SPORULATION PROTEIN FB"/>
    <property type="match status" value="1"/>
</dbReference>
<feature type="transmembrane region" description="Helical" evidence="12">
    <location>
        <begin position="12"/>
        <end position="36"/>
    </location>
</feature>
<dbReference type="PANTHER" id="PTHR39188">
    <property type="entry name" value="MEMBRANE-ASSOCIATED ZINC METALLOPROTEASE M50B"/>
    <property type="match status" value="1"/>
</dbReference>
<evidence type="ECO:0000256" key="12">
    <source>
        <dbReference type="SAM" id="Phobius"/>
    </source>
</evidence>
<feature type="transmembrane region" description="Helical" evidence="12">
    <location>
        <begin position="184"/>
        <end position="201"/>
    </location>
</feature>
<keyword evidence="7" id="KW-0378">Hydrolase</keyword>
<comment type="cofactor">
    <cofactor evidence="1">
        <name>Zn(2+)</name>
        <dbReference type="ChEBI" id="CHEBI:29105"/>
    </cofactor>
</comment>
<sequence>MFGPIRPTPYDLRFSISGIPVNVTPMFWAITAIMGLGRIEQTGLPGVVIWVVVVFFSILLHELGHAIAQRAYGQSPQIILYHFGGVAQYMPRGRIGWTQQIVISLAGPGIQLAFYGVLQYVVWQLRQSDNYPEFLSPAWLLIYDLEYVNLYWALVNLLPVLPLDGGRVAETLLVRFRHRDGADLAIKIGIVVGGAAALWFFMNDYRYAGFLFVFLAFNNYQSLQNTNYRGW</sequence>
<dbReference type="Pfam" id="PF02163">
    <property type="entry name" value="Peptidase_M50"/>
    <property type="match status" value="1"/>
</dbReference>
<evidence type="ECO:0000313" key="14">
    <source>
        <dbReference type="EMBL" id="QDT38113.1"/>
    </source>
</evidence>
<dbReference type="AlphaFoldDB" id="A0A517R2P1"/>
<feature type="transmembrane region" description="Helical" evidence="12">
    <location>
        <begin position="42"/>
        <end position="60"/>
    </location>
</feature>
<evidence type="ECO:0000256" key="3">
    <source>
        <dbReference type="ARBA" id="ARBA00007931"/>
    </source>
</evidence>
<evidence type="ECO:0000256" key="4">
    <source>
        <dbReference type="ARBA" id="ARBA00022670"/>
    </source>
</evidence>
<evidence type="ECO:0000259" key="13">
    <source>
        <dbReference type="Pfam" id="PF02163"/>
    </source>
</evidence>
<organism evidence="14 15">
    <name type="scientific">Stratiformator vulcanicus</name>
    <dbReference type="NCBI Taxonomy" id="2527980"/>
    <lineage>
        <taxon>Bacteria</taxon>
        <taxon>Pseudomonadati</taxon>
        <taxon>Planctomycetota</taxon>
        <taxon>Planctomycetia</taxon>
        <taxon>Planctomycetales</taxon>
        <taxon>Planctomycetaceae</taxon>
        <taxon>Stratiformator</taxon>
    </lineage>
</organism>
<keyword evidence="15" id="KW-1185">Reference proteome</keyword>
<proteinExistence type="inferred from homology"/>
<feature type="domain" description="Peptidase M50" evidence="13">
    <location>
        <begin position="145"/>
        <end position="192"/>
    </location>
</feature>
<dbReference type="EMBL" id="CP036268">
    <property type="protein sequence ID" value="QDT38113.1"/>
    <property type="molecule type" value="Genomic_DNA"/>
</dbReference>
<evidence type="ECO:0000256" key="11">
    <source>
        <dbReference type="ARBA" id="ARBA00023136"/>
    </source>
</evidence>
<keyword evidence="8" id="KW-0862">Zinc</keyword>
<dbReference type="Proteomes" id="UP000317318">
    <property type="component" value="Chromosome"/>
</dbReference>
<evidence type="ECO:0000313" key="15">
    <source>
        <dbReference type="Proteomes" id="UP000317318"/>
    </source>
</evidence>
<keyword evidence="4" id="KW-0645">Protease</keyword>
<keyword evidence="11 12" id="KW-0472">Membrane</keyword>
<dbReference type="GO" id="GO:0006508">
    <property type="term" value="P:proteolysis"/>
    <property type="evidence" value="ECO:0007669"/>
    <property type="project" value="UniProtKB-KW"/>
</dbReference>
<name>A0A517R2P1_9PLAN</name>
<accession>A0A517R2P1</accession>
<evidence type="ECO:0000256" key="7">
    <source>
        <dbReference type="ARBA" id="ARBA00022801"/>
    </source>
</evidence>